<protein>
    <submittedName>
        <fullName evidence="8">1-PFK: hexose kinase, 1-phosphofructokinase family</fullName>
    </submittedName>
</protein>
<dbReference type="EMBL" id="QQZY01000001">
    <property type="protein sequence ID" value="RDI76034.1"/>
    <property type="molecule type" value="Genomic_DNA"/>
</dbReference>
<evidence type="ECO:0000313" key="9">
    <source>
        <dbReference type="Proteomes" id="UP000254134"/>
    </source>
</evidence>
<comment type="caution">
    <text evidence="8">The sequence shown here is derived from an EMBL/GenBank/DDBJ whole genome shotgun (WGS) entry which is preliminary data.</text>
</comment>
<dbReference type="InterPro" id="IPR011611">
    <property type="entry name" value="PfkB_dom"/>
</dbReference>
<evidence type="ECO:0000259" key="7">
    <source>
        <dbReference type="Pfam" id="PF00294"/>
    </source>
</evidence>
<name>A0A7M2Z2A7_9ACTN</name>
<dbReference type="PIRSF" id="PIRSF000535">
    <property type="entry name" value="1PFK/6PFK/LacC"/>
    <property type="match status" value="1"/>
</dbReference>
<accession>A0A7M2Z2A7</accession>
<dbReference type="GO" id="GO:0005524">
    <property type="term" value="F:ATP binding"/>
    <property type="evidence" value="ECO:0007669"/>
    <property type="project" value="UniProtKB-KW"/>
</dbReference>
<evidence type="ECO:0000256" key="2">
    <source>
        <dbReference type="ARBA" id="ARBA00022679"/>
    </source>
</evidence>
<reference evidence="8 9" key="1">
    <citation type="submission" date="2018-07" db="EMBL/GenBank/DDBJ databases">
        <title>High-quality-draft genome sequence of Gaiella occulta.</title>
        <authorList>
            <person name="Severino R."/>
            <person name="Froufe H.J.C."/>
            <person name="Rainey F.A."/>
            <person name="Barroso C."/>
            <person name="Albuquerque L."/>
            <person name="Lobo-Da-Cunha A."/>
            <person name="Da Costa M.S."/>
            <person name="Egas C."/>
        </authorList>
    </citation>
    <scope>NUCLEOTIDE SEQUENCE [LARGE SCALE GENOMIC DNA]</scope>
    <source>
        <strain evidence="8 9">F2-233</strain>
    </source>
</reference>
<keyword evidence="5" id="KW-0067">ATP-binding</keyword>
<organism evidence="8 9">
    <name type="scientific">Gaiella occulta</name>
    <dbReference type="NCBI Taxonomy" id="1002870"/>
    <lineage>
        <taxon>Bacteria</taxon>
        <taxon>Bacillati</taxon>
        <taxon>Actinomycetota</taxon>
        <taxon>Thermoleophilia</taxon>
        <taxon>Gaiellales</taxon>
        <taxon>Gaiellaceae</taxon>
        <taxon>Gaiella</taxon>
    </lineage>
</organism>
<dbReference type="AlphaFoldDB" id="A0A7M2Z2A7"/>
<gene>
    <name evidence="8" type="ORF">Gocc_0453</name>
</gene>
<sequence>MIVTVTLNAALDRSLTVPIFKLGHRHRASSVLVLAGGKGINVARALKRLDVPVVATGLAGGRNGTRIVEELTAEAILNDFVRIREESRTSTAVVDPTSGTYTEINEWGPKVSPGELEMLLEKLRYLARGASMVVFAGSLPRGVDEDFYADAVRELSRLGVRVVLDAEGEPLRRGIEAEPWLVSPNQHEAEQLVGQELEDDEDFVMALDAIAEMGARNVHITMEAGCFALVREDRQVRRYHAIAPQLEPVSVLGAGDALLARWLAAQREERPADEALRLAVGAGSASVLEVGAGRFDPREAARLAALVEVHELAAVAP</sequence>
<comment type="similarity">
    <text evidence="1">Belongs to the carbohydrate kinase PfkB family.</text>
</comment>
<evidence type="ECO:0000256" key="1">
    <source>
        <dbReference type="ARBA" id="ARBA00010688"/>
    </source>
</evidence>
<dbReference type="Pfam" id="PF00294">
    <property type="entry name" value="PfkB"/>
    <property type="match status" value="1"/>
</dbReference>
<keyword evidence="4 8" id="KW-0418">Kinase</keyword>
<dbReference type="InterPro" id="IPR017583">
    <property type="entry name" value="Tagatose/fructose_Pkinase"/>
</dbReference>
<keyword evidence="2 6" id="KW-0808">Transferase</keyword>
<keyword evidence="9" id="KW-1185">Reference proteome</keyword>
<dbReference type="InterPro" id="IPR029056">
    <property type="entry name" value="Ribokinase-like"/>
</dbReference>
<evidence type="ECO:0000313" key="8">
    <source>
        <dbReference type="EMBL" id="RDI76034.1"/>
    </source>
</evidence>
<feature type="domain" description="Carbohydrate kinase PfkB" evidence="7">
    <location>
        <begin position="14"/>
        <end position="294"/>
    </location>
</feature>
<dbReference type="GO" id="GO:0008443">
    <property type="term" value="F:phosphofructokinase activity"/>
    <property type="evidence" value="ECO:0007669"/>
    <property type="project" value="TreeGrafter"/>
</dbReference>
<proteinExistence type="inferred from homology"/>
<dbReference type="OrthoDB" id="9801219at2"/>
<evidence type="ECO:0000256" key="5">
    <source>
        <dbReference type="ARBA" id="ARBA00022840"/>
    </source>
</evidence>
<reference evidence="9" key="2">
    <citation type="journal article" date="2019" name="MicrobiologyOpen">
        <title>High-quality draft genome sequence of Gaiella occulta isolated from a 150 meter deep mineral water borehole and comparison with the genome sequences of other deep-branching lineages of the phylum Actinobacteria.</title>
        <authorList>
            <person name="Severino R."/>
            <person name="Froufe H.J.C."/>
            <person name="Barroso C."/>
            <person name="Albuquerque L."/>
            <person name="Lobo-da-Cunha A."/>
            <person name="da Costa M.S."/>
            <person name="Egas C."/>
        </authorList>
    </citation>
    <scope>NUCLEOTIDE SEQUENCE [LARGE SCALE GENOMIC DNA]</scope>
    <source>
        <strain evidence="9">F2-233</strain>
    </source>
</reference>
<dbReference type="Gene3D" id="3.40.1190.20">
    <property type="match status" value="1"/>
</dbReference>
<evidence type="ECO:0000256" key="6">
    <source>
        <dbReference type="PIRNR" id="PIRNR000535"/>
    </source>
</evidence>
<dbReference type="CDD" id="cd01164">
    <property type="entry name" value="FruK_PfkB_like"/>
    <property type="match status" value="1"/>
</dbReference>
<dbReference type="SUPFAM" id="SSF53613">
    <property type="entry name" value="Ribokinase-like"/>
    <property type="match status" value="1"/>
</dbReference>
<dbReference type="Proteomes" id="UP000254134">
    <property type="component" value="Unassembled WGS sequence"/>
</dbReference>
<keyword evidence="3" id="KW-0547">Nucleotide-binding</keyword>
<dbReference type="RefSeq" id="WP_114794898.1">
    <property type="nucleotide sequence ID" value="NZ_QQZY01000001.1"/>
</dbReference>
<dbReference type="PANTHER" id="PTHR46566">
    <property type="entry name" value="1-PHOSPHOFRUCTOKINASE-RELATED"/>
    <property type="match status" value="1"/>
</dbReference>
<dbReference type="GO" id="GO:0005829">
    <property type="term" value="C:cytosol"/>
    <property type="evidence" value="ECO:0007669"/>
    <property type="project" value="TreeGrafter"/>
</dbReference>
<evidence type="ECO:0000256" key="4">
    <source>
        <dbReference type="ARBA" id="ARBA00022777"/>
    </source>
</evidence>
<dbReference type="PANTHER" id="PTHR46566:SF2">
    <property type="entry name" value="ATP-DEPENDENT 6-PHOSPHOFRUCTOKINASE ISOZYME 2"/>
    <property type="match status" value="1"/>
</dbReference>
<evidence type="ECO:0000256" key="3">
    <source>
        <dbReference type="ARBA" id="ARBA00022741"/>
    </source>
</evidence>
<dbReference type="NCBIfam" id="TIGR03168">
    <property type="entry name" value="1-PFK"/>
    <property type="match status" value="1"/>
</dbReference>